<dbReference type="Pfam" id="PF04149">
    <property type="entry name" value="DUF397"/>
    <property type="match status" value="1"/>
</dbReference>
<feature type="domain" description="DUF397" evidence="1">
    <location>
        <begin position="8"/>
        <end position="56"/>
    </location>
</feature>
<dbReference type="Proteomes" id="UP001500307">
    <property type="component" value="Unassembled WGS sequence"/>
</dbReference>
<protein>
    <recommendedName>
        <fullName evidence="1">DUF397 domain-containing protein</fullName>
    </recommendedName>
</protein>
<organism evidence="2 3">
    <name type="scientific">Micromonospora coerulea</name>
    <dbReference type="NCBI Taxonomy" id="47856"/>
    <lineage>
        <taxon>Bacteria</taxon>
        <taxon>Bacillati</taxon>
        <taxon>Actinomycetota</taxon>
        <taxon>Actinomycetes</taxon>
        <taxon>Micromonosporales</taxon>
        <taxon>Micromonosporaceae</taxon>
        <taxon>Micromonospora</taxon>
    </lineage>
</organism>
<reference evidence="3" key="1">
    <citation type="journal article" date="2019" name="Int. J. Syst. Evol. Microbiol.">
        <title>The Global Catalogue of Microorganisms (GCM) 10K type strain sequencing project: providing services to taxonomists for standard genome sequencing and annotation.</title>
        <authorList>
            <consortium name="The Broad Institute Genomics Platform"/>
            <consortium name="The Broad Institute Genome Sequencing Center for Infectious Disease"/>
            <person name="Wu L."/>
            <person name="Ma J."/>
        </authorList>
    </citation>
    <scope>NUCLEOTIDE SEQUENCE [LARGE SCALE GENOMIC DNA]</scope>
    <source>
        <strain evidence="3">JCM 3175</strain>
    </source>
</reference>
<proteinExistence type="predicted"/>
<evidence type="ECO:0000259" key="1">
    <source>
        <dbReference type="Pfam" id="PF04149"/>
    </source>
</evidence>
<keyword evidence="3" id="KW-1185">Reference proteome</keyword>
<dbReference type="InterPro" id="IPR007278">
    <property type="entry name" value="DUF397"/>
</dbReference>
<dbReference type="RefSeq" id="WP_346124743.1">
    <property type="nucleotide sequence ID" value="NZ_BAABGU010000050.1"/>
</dbReference>
<sequence>MRSTNSPRWRKSSHSGDEGACVEMAILATAVAVRDSKDPTGPTLVFSPAAWAAFTGAPPRD</sequence>
<evidence type="ECO:0000313" key="3">
    <source>
        <dbReference type="Proteomes" id="UP001500307"/>
    </source>
</evidence>
<gene>
    <name evidence="2" type="ORF">GCM10023176_57790</name>
</gene>
<name>A0ABP8T1D0_9ACTN</name>
<dbReference type="EMBL" id="BAABGU010000050">
    <property type="protein sequence ID" value="GAA4579630.1"/>
    <property type="molecule type" value="Genomic_DNA"/>
</dbReference>
<comment type="caution">
    <text evidence="2">The sequence shown here is derived from an EMBL/GenBank/DDBJ whole genome shotgun (WGS) entry which is preliminary data.</text>
</comment>
<accession>A0ABP8T1D0</accession>
<evidence type="ECO:0000313" key="2">
    <source>
        <dbReference type="EMBL" id="GAA4579630.1"/>
    </source>
</evidence>